<dbReference type="RefSeq" id="WP_379537877.1">
    <property type="nucleotide sequence ID" value="NZ_JBHSDR010000003.1"/>
</dbReference>
<evidence type="ECO:0000313" key="1">
    <source>
        <dbReference type="EMBL" id="MFC4294427.1"/>
    </source>
</evidence>
<accession>A0ABV8RNB5</accession>
<comment type="caution">
    <text evidence="1">The sequence shown here is derived from an EMBL/GenBank/DDBJ whole genome shotgun (WGS) entry which is preliminary data.</text>
</comment>
<dbReference type="SUPFAM" id="SSF48452">
    <property type="entry name" value="TPR-like"/>
    <property type="match status" value="1"/>
</dbReference>
<keyword evidence="2" id="KW-1185">Reference proteome</keyword>
<reference evidence="2" key="1">
    <citation type="journal article" date="2019" name="Int. J. Syst. Evol. Microbiol.">
        <title>The Global Catalogue of Microorganisms (GCM) 10K type strain sequencing project: providing services to taxonomists for standard genome sequencing and annotation.</title>
        <authorList>
            <consortium name="The Broad Institute Genomics Platform"/>
            <consortium name="The Broad Institute Genome Sequencing Center for Infectious Disease"/>
            <person name="Wu L."/>
            <person name="Ma J."/>
        </authorList>
    </citation>
    <scope>NUCLEOTIDE SEQUENCE [LARGE SCALE GENOMIC DNA]</scope>
    <source>
        <strain evidence="2">CGMCC 1.12989</strain>
    </source>
</reference>
<dbReference type="InterPro" id="IPR011990">
    <property type="entry name" value="TPR-like_helical_dom_sf"/>
</dbReference>
<sequence>MRIAAIVVALGFAAAAVTSTIDRLSERSAALAQAVPTPFRAQGWRTLAAQALAQHHAPGALLQARAAVAHDPGDWRGAALIGAAHLEQKDFAGADAAYRVSARFGWREPTTQLYWAARSLDAGDVRLASKRIDALLRQDPRMAQGTQAIAVLEVSPAGRAALAERLSARPEWLPLFLTDLAGLDGTRLERRAIVAQALAARGVSVGCVGIGSLVTALLSANLPRQALDLWRSQCPTAGGNAVPVDGGLHRLGDLATPGPFDWTFPGDSDVTTGIGSFPARSPRGGKYLGVSSTAPVAKPVMSQRLALTPGRYRLAWSAIDEQGNPSSPIRPGVACFLADNLALGKVSVSKGGPFTATFAVPAGCTSQSLSFSIIPGAGAAALTDITVKSIR</sequence>
<protein>
    <submittedName>
        <fullName evidence="1">Tetratricopeptide repeat protein</fullName>
    </submittedName>
</protein>
<gene>
    <name evidence="1" type="ORF">ACFO0A_05065</name>
</gene>
<name>A0ABV8RNB5_9SPHN</name>
<dbReference type="EMBL" id="JBHSDR010000003">
    <property type="protein sequence ID" value="MFC4294427.1"/>
    <property type="molecule type" value="Genomic_DNA"/>
</dbReference>
<proteinExistence type="predicted"/>
<evidence type="ECO:0000313" key="2">
    <source>
        <dbReference type="Proteomes" id="UP001595828"/>
    </source>
</evidence>
<dbReference type="Proteomes" id="UP001595828">
    <property type="component" value="Unassembled WGS sequence"/>
</dbReference>
<organism evidence="1 2">
    <name type="scientific">Novosphingobium tardum</name>
    <dbReference type="NCBI Taxonomy" id="1538021"/>
    <lineage>
        <taxon>Bacteria</taxon>
        <taxon>Pseudomonadati</taxon>
        <taxon>Pseudomonadota</taxon>
        <taxon>Alphaproteobacteria</taxon>
        <taxon>Sphingomonadales</taxon>
        <taxon>Sphingomonadaceae</taxon>
        <taxon>Novosphingobium</taxon>
    </lineage>
</organism>